<dbReference type="SUPFAM" id="SSF53474">
    <property type="entry name" value="alpha/beta-Hydrolases"/>
    <property type="match status" value="1"/>
</dbReference>
<reference evidence="5" key="1">
    <citation type="submission" date="2023-07" db="EMBL/GenBank/DDBJ databases">
        <title>Novel species isolated from saline lakes on Tibetan Plateau.</title>
        <authorList>
            <person name="Lu H."/>
        </authorList>
    </citation>
    <scope>NUCLEOTIDE SEQUENCE [LARGE SCALE GENOMIC DNA]</scope>
    <source>
        <strain evidence="5">CAK8W</strain>
    </source>
</reference>
<dbReference type="Proteomes" id="UP001199314">
    <property type="component" value="Unassembled WGS sequence"/>
</dbReference>
<dbReference type="InterPro" id="IPR050278">
    <property type="entry name" value="Serine_Prot_S9B/DPPIV"/>
</dbReference>
<feature type="domain" description="Peptidase S9 prolyl oligopeptidase catalytic" evidence="2">
    <location>
        <begin position="586"/>
        <end position="782"/>
    </location>
</feature>
<accession>A0ABS7XIC0</accession>
<dbReference type="SUPFAM" id="SSF82171">
    <property type="entry name" value="DPP6 N-terminal domain-like"/>
    <property type="match status" value="1"/>
</dbReference>
<dbReference type="PANTHER" id="PTHR11731">
    <property type="entry name" value="PROTEASE FAMILY S9B,C DIPEPTIDYL-PEPTIDASE IV-RELATED"/>
    <property type="match status" value="1"/>
</dbReference>
<feature type="chain" id="PRO_5046740172" evidence="1">
    <location>
        <begin position="21"/>
        <end position="783"/>
    </location>
</feature>
<dbReference type="PANTHER" id="PTHR11731:SF193">
    <property type="entry name" value="DIPEPTIDYL PEPTIDASE 9"/>
    <property type="match status" value="1"/>
</dbReference>
<sequence length="783" mass="89557">MALALRFLVIALLISISAVSQSDLSVKKIMQDPNWMGTFPSSVEWNEQSNTIYFDYNPEQNVSDSLYKIRLSNPSNIEKVSLEEQKAKVSPYGDYNDKRTQKLFVKSGDLYLHDVKKNRTVLVLDLGESIQSPKFISDSEYAFISNNNLYIYNVKQGQIQKKTNIESGSANDKESKKSEKNRWVEDENLSLLEEVRVQKKNSELRDENRKLLDDESYTFYLDKQRAFSFDISETGNYLTFQTYTPDSPDNTMVPNYVDASGYTEPLNTRSKVGDQDSPGDLYLYHIQKDTVFKIDTSNLPGITELPKYTEDYPDRDWEENQRPVTFSEVKFSPNDQKAVLSMRAQDNKDRWISLLNLNDGSFEVLDRQHDEAWIAGPGISNYYGGGTLGWLADDKHIYYQSEATGYSHLYLHDVEANQQKQLTKGNFEVFNPQLSMDKKSWFFSSSEVHPGERHFYKMPVMGGTKTQLTSMEGKNTVILSPDEKHMAILFSNSNSPEELFLKKTKASATAKRLTSGQSKAFSAYDWRTPELIQFEAEDGAKPYARLYKPKESVDKNAAVIFVHGAGYLQNAHKWWSSYFREYMFHNLLTDLGYTVLDIDYRGSAGYGRDWRTGIYRHMGGKDLSDQVDGAKYLIENHGVNPEKIGIYGGSYGGFITLMAMFNEADTFAAGAALRSVTDWAHYNHGYTSNILNEPHLDPKAYRQSSPIYFAEGLEGDLLIAHGVIDTNVHFQDVVRLSQRLIELEKENWEMAVYPVEGHGFTQPSSWTDEYRRILELFEDTIGK</sequence>
<dbReference type="InterPro" id="IPR001375">
    <property type="entry name" value="Peptidase_S9_cat"/>
</dbReference>
<feature type="domain" description="Dipeptidylpeptidase IV N-terminal" evidence="3">
    <location>
        <begin position="233"/>
        <end position="496"/>
    </location>
</feature>
<dbReference type="Gene3D" id="3.40.50.1820">
    <property type="entry name" value="alpha/beta hydrolase"/>
    <property type="match status" value="1"/>
</dbReference>
<dbReference type="EMBL" id="JAIQZE010000005">
    <property type="protein sequence ID" value="MBZ9778495.1"/>
    <property type="molecule type" value="Genomic_DNA"/>
</dbReference>
<dbReference type="Pfam" id="PF00930">
    <property type="entry name" value="DPPIV_N"/>
    <property type="match status" value="1"/>
</dbReference>
<feature type="signal peptide" evidence="1">
    <location>
        <begin position="1"/>
        <end position="20"/>
    </location>
</feature>
<dbReference type="InterPro" id="IPR002469">
    <property type="entry name" value="Peptidase_S9B_N"/>
</dbReference>
<evidence type="ECO:0000259" key="2">
    <source>
        <dbReference type="Pfam" id="PF00326"/>
    </source>
</evidence>
<dbReference type="Pfam" id="PF00326">
    <property type="entry name" value="Peptidase_S9"/>
    <property type="match status" value="1"/>
</dbReference>
<dbReference type="InterPro" id="IPR029058">
    <property type="entry name" value="AB_hydrolase_fold"/>
</dbReference>
<evidence type="ECO:0000313" key="4">
    <source>
        <dbReference type="EMBL" id="MBZ9778495.1"/>
    </source>
</evidence>
<evidence type="ECO:0000256" key="1">
    <source>
        <dbReference type="SAM" id="SignalP"/>
    </source>
</evidence>
<comment type="caution">
    <text evidence="4">The sequence shown here is derived from an EMBL/GenBank/DDBJ whole genome shotgun (WGS) entry which is preliminary data.</text>
</comment>
<name>A0ABS7XIC0_9FLAO</name>
<evidence type="ECO:0000259" key="3">
    <source>
        <dbReference type="Pfam" id="PF00930"/>
    </source>
</evidence>
<evidence type="ECO:0000313" key="5">
    <source>
        <dbReference type="Proteomes" id="UP001199314"/>
    </source>
</evidence>
<keyword evidence="5" id="KW-1185">Reference proteome</keyword>
<proteinExistence type="predicted"/>
<dbReference type="RefSeq" id="WP_224460850.1">
    <property type="nucleotide sequence ID" value="NZ_JAIQZE010000005.1"/>
</dbReference>
<organism evidence="4 5">
    <name type="scientific">Psychroflexus longus</name>
    <dbReference type="NCBI Taxonomy" id="2873596"/>
    <lineage>
        <taxon>Bacteria</taxon>
        <taxon>Pseudomonadati</taxon>
        <taxon>Bacteroidota</taxon>
        <taxon>Flavobacteriia</taxon>
        <taxon>Flavobacteriales</taxon>
        <taxon>Flavobacteriaceae</taxon>
        <taxon>Psychroflexus</taxon>
    </lineage>
</organism>
<keyword evidence="1" id="KW-0732">Signal</keyword>
<gene>
    <name evidence="4" type="ORF">LB452_06120</name>
</gene>
<dbReference type="Gene3D" id="2.140.10.30">
    <property type="entry name" value="Dipeptidylpeptidase IV, N-terminal domain"/>
    <property type="match status" value="1"/>
</dbReference>
<protein>
    <submittedName>
        <fullName evidence="4">Prolyl oligopeptidase family serine peptidase</fullName>
    </submittedName>
</protein>